<dbReference type="Proteomes" id="UP001060085">
    <property type="component" value="Linkage Group LG03"/>
</dbReference>
<dbReference type="EMBL" id="CM044703">
    <property type="protein sequence ID" value="KAI5671658.1"/>
    <property type="molecule type" value="Genomic_DNA"/>
</dbReference>
<organism evidence="1 2">
    <name type="scientific">Catharanthus roseus</name>
    <name type="common">Madagascar periwinkle</name>
    <name type="synonym">Vinca rosea</name>
    <dbReference type="NCBI Taxonomy" id="4058"/>
    <lineage>
        <taxon>Eukaryota</taxon>
        <taxon>Viridiplantae</taxon>
        <taxon>Streptophyta</taxon>
        <taxon>Embryophyta</taxon>
        <taxon>Tracheophyta</taxon>
        <taxon>Spermatophyta</taxon>
        <taxon>Magnoliopsida</taxon>
        <taxon>eudicotyledons</taxon>
        <taxon>Gunneridae</taxon>
        <taxon>Pentapetalae</taxon>
        <taxon>asterids</taxon>
        <taxon>lamiids</taxon>
        <taxon>Gentianales</taxon>
        <taxon>Apocynaceae</taxon>
        <taxon>Rauvolfioideae</taxon>
        <taxon>Vinceae</taxon>
        <taxon>Catharanthinae</taxon>
        <taxon>Catharanthus</taxon>
    </lineage>
</organism>
<evidence type="ECO:0000313" key="2">
    <source>
        <dbReference type="Proteomes" id="UP001060085"/>
    </source>
</evidence>
<reference evidence="2" key="1">
    <citation type="journal article" date="2023" name="Nat. Plants">
        <title>Single-cell RNA sequencing provides a high-resolution roadmap for understanding the multicellular compartmentation of specialized metabolism.</title>
        <authorList>
            <person name="Sun S."/>
            <person name="Shen X."/>
            <person name="Li Y."/>
            <person name="Li Y."/>
            <person name="Wang S."/>
            <person name="Li R."/>
            <person name="Zhang H."/>
            <person name="Shen G."/>
            <person name="Guo B."/>
            <person name="Wei J."/>
            <person name="Xu J."/>
            <person name="St-Pierre B."/>
            <person name="Chen S."/>
            <person name="Sun C."/>
        </authorList>
    </citation>
    <scope>NUCLEOTIDE SEQUENCE [LARGE SCALE GENOMIC DNA]</scope>
</reference>
<gene>
    <name evidence="1" type="ORF">M9H77_12022</name>
</gene>
<protein>
    <submittedName>
        <fullName evidence="1">Uncharacterized protein</fullName>
    </submittedName>
</protein>
<name>A0ACC0BGB4_CATRO</name>
<accession>A0ACC0BGB4</accession>
<sequence>MLNCKEHISKSPHAQPDKNWIDIVNIVAATIKPYRRFNHVNTSSLVIRSCGTNGVPALLGCDIASDVKSKVNVGASPPRLSNGSCGTYELGFAHPRQLDPMPLSIP</sequence>
<evidence type="ECO:0000313" key="1">
    <source>
        <dbReference type="EMBL" id="KAI5671658.1"/>
    </source>
</evidence>
<proteinExistence type="predicted"/>
<keyword evidence="2" id="KW-1185">Reference proteome</keyword>
<comment type="caution">
    <text evidence="1">The sequence shown here is derived from an EMBL/GenBank/DDBJ whole genome shotgun (WGS) entry which is preliminary data.</text>
</comment>